<comment type="caution">
    <text evidence="11">The sequence shown here is derived from an EMBL/GenBank/DDBJ whole genome shotgun (WGS) entry which is preliminary data.</text>
</comment>
<comment type="catalytic activity">
    <reaction evidence="1 9">
        <text>N-(5-phospho-beta-D-ribosyl)anthranilate = 1-(2-carboxyphenylamino)-1-deoxy-D-ribulose 5-phosphate</text>
        <dbReference type="Rhea" id="RHEA:21540"/>
        <dbReference type="ChEBI" id="CHEBI:18277"/>
        <dbReference type="ChEBI" id="CHEBI:58613"/>
        <dbReference type="EC" id="5.3.1.24"/>
    </reaction>
</comment>
<evidence type="ECO:0000256" key="6">
    <source>
        <dbReference type="ARBA" id="ARBA00022822"/>
    </source>
</evidence>
<dbReference type="Gene3D" id="3.20.20.70">
    <property type="entry name" value="Aldolase class I"/>
    <property type="match status" value="1"/>
</dbReference>
<evidence type="ECO:0000313" key="12">
    <source>
        <dbReference type="Proteomes" id="UP001243717"/>
    </source>
</evidence>
<evidence type="ECO:0000256" key="9">
    <source>
        <dbReference type="HAMAP-Rule" id="MF_00135"/>
    </source>
</evidence>
<evidence type="ECO:0000256" key="5">
    <source>
        <dbReference type="ARBA" id="ARBA00022605"/>
    </source>
</evidence>
<dbReference type="InterPro" id="IPR011060">
    <property type="entry name" value="RibuloseP-bd_barrel"/>
</dbReference>
<dbReference type="EMBL" id="JARXIC010000041">
    <property type="protein sequence ID" value="MDQ8196009.1"/>
    <property type="molecule type" value="Genomic_DNA"/>
</dbReference>
<accession>A0ABU1AMV2</accession>
<evidence type="ECO:0000256" key="4">
    <source>
        <dbReference type="ARBA" id="ARBA00022272"/>
    </source>
</evidence>
<dbReference type="Pfam" id="PF00697">
    <property type="entry name" value="PRAI"/>
    <property type="match status" value="1"/>
</dbReference>
<name>A0ABU1AMV2_9BACT</name>
<keyword evidence="6 9" id="KW-0822">Tryptophan biosynthesis</keyword>
<dbReference type="SUPFAM" id="SSF51366">
    <property type="entry name" value="Ribulose-phoshate binding barrel"/>
    <property type="match status" value="1"/>
</dbReference>
<dbReference type="InterPro" id="IPR044643">
    <property type="entry name" value="TrpF_fam"/>
</dbReference>
<feature type="domain" description="N-(5'phosphoribosyl) anthranilate isomerase (PRAI)" evidence="10">
    <location>
        <begin position="8"/>
        <end position="208"/>
    </location>
</feature>
<comment type="pathway">
    <text evidence="2 9">Amino-acid biosynthesis; L-tryptophan biosynthesis; L-tryptophan from chorismate: step 3/5.</text>
</comment>
<evidence type="ECO:0000256" key="1">
    <source>
        <dbReference type="ARBA" id="ARBA00001164"/>
    </source>
</evidence>
<dbReference type="InterPro" id="IPR001240">
    <property type="entry name" value="PRAI_dom"/>
</dbReference>
<reference evidence="11 12" key="1">
    <citation type="submission" date="2023-04" db="EMBL/GenBank/DDBJ databases">
        <title>A novel bacteria isolated from coastal sediment.</title>
        <authorList>
            <person name="Liu X.-J."/>
            <person name="Du Z.-J."/>
        </authorList>
    </citation>
    <scope>NUCLEOTIDE SEQUENCE [LARGE SCALE GENOMIC DNA]</scope>
    <source>
        <strain evidence="11 12">SDUM461004</strain>
    </source>
</reference>
<evidence type="ECO:0000259" key="10">
    <source>
        <dbReference type="Pfam" id="PF00697"/>
    </source>
</evidence>
<evidence type="ECO:0000313" key="11">
    <source>
        <dbReference type="EMBL" id="MDQ8196009.1"/>
    </source>
</evidence>
<evidence type="ECO:0000256" key="8">
    <source>
        <dbReference type="ARBA" id="ARBA00023235"/>
    </source>
</evidence>
<comment type="similarity">
    <text evidence="9">Belongs to the TrpF family.</text>
</comment>
<evidence type="ECO:0000256" key="3">
    <source>
        <dbReference type="ARBA" id="ARBA00012572"/>
    </source>
</evidence>
<keyword evidence="5 9" id="KW-0028">Amino-acid biosynthesis</keyword>
<dbReference type="RefSeq" id="WP_308986453.1">
    <property type="nucleotide sequence ID" value="NZ_JARXIC010000041.1"/>
</dbReference>
<keyword evidence="12" id="KW-1185">Reference proteome</keyword>
<dbReference type="HAMAP" id="MF_00135">
    <property type="entry name" value="PRAI"/>
    <property type="match status" value="1"/>
</dbReference>
<protein>
    <recommendedName>
        <fullName evidence="4 9">N-(5'-phosphoribosyl)anthranilate isomerase</fullName>
        <shortName evidence="9">PRAI</shortName>
        <ecNumber evidence="3 9">5.3.1.24</ecNumber>
    </recommendedName>
</protein>
<gene>
    <name evidence="9" type="primary">trpF</name>
    <name evidence="11" type="ORF">QEH59_16355</name>
</gene>
<proteinExistence type="inferred from homology"/>
<dbReference type="PANTHER" id="PTHR42894">
    <property type="entry name" value="N-(5'-PHOSPHORIBOSYL)ANTHRANILATE ISOMERASE"/>
    <property type="match status" value="1"/>
</dbReference>
<dbReference type="Proteomes" id="UP001243717">
    <property type="component" value="Unassembled WGS sequence"/>
</dbReference>
<dbReference type="PANTHER" id="PTHR42894:SF1">
    <property type="entry name" value="N-(5'-PHOSPHORIBOSYL)ANTHRANILATE ISOMERASE"/>
    <property type="match status" value="1"/>
</dbReference>
<keyword evidence="8 9" id="KW-0413">Isomerase</keyword>
<keyword evidence="7 9" id="KW-0057">Aromatic amino acid biosynthesis</keyword>
<evidence type="ECO:0000256" key="7">
    <source>
        <dbReference type="ARBA" id="ARBA00023141"/>
    </source>
</evidence>
<dbReference type="EC" id="5.3.1.24" evidence="3 9"/>
<evidence type="ECO:0000256" key="2">
    <source>
        <dbReference type="ARBA" id="ARBA00004664"/>
    </source>
</evidence>
<dbReference type="CDD" id="cd00405">
    <property type="entry name" value="PRAI"/>
    <property type="match status" value="1"/>
</dbReference>
<dbReference type="InterPro" id="IPR013785">
    <property type="entry name" value="Aldolase_TIM"/>
</dbReference>
<organism evidence="11 12">
    <name type="scientific">Thalassobacterium sedimentorum</name>
    <dbReference type="NCBI Taxonomy" id="3041258"/>
    <lineage>
        <taxon>Bacteria</taxon>
        <taxon>Pseudomonadati</taxon>
        <taxon>Verrucomicrobiota</taxon>
        <taxon>Opitutia</taxon>
        <taxon>Puniceicoccales</taxon>
        <taxon>Coraliomargaritaceae</taxon>
        <taxon>Thalassobacterium</taxon>
    </lineage>
</organism>
<sequence>MARTLQIKVCGLTREEDVDLTLSLGADYCGFIMYSKSPRGLSLERARELASRVPVGKRVMVDVATDPADLARYRDAGFDYFQIHCPVDTDTATLRAWSQLVGRERLWLAPRMAPEDCFPVAMLDYADSILIDTFAKNQVGGTGKVGDWARFNQLKAEHPQTHWVLAGGLSPDNVSSAVASTTAEHLDINSGVESQPGIKDPAKLREVFRLLRD</sequence>